<dbReference type="Proteomes" id="UP000002016">
    <property type="component" value="Chromosome"/>
</dbReference>
<dbReference type="InterPro" id="IPR037523">
    <property type="entry name" value="VOC_core"/>
</dbReference>
<dbReference type="NCBIfam" id="TIGR03081">
    <property type="entry name" value="metmalonyl_epim"/>
    <property type="match status" value="1"/>
</dbReference>
<dbReference type="EMBL" id="CP000812">
    <property type="protein sequence ID" value="ABV32748.1"/>
    <property type="molecule type" value="Genomic_DNA"/>
</dbReference>
<dbReference type="PANTHER" id="PTHR43048:SF3">
    <property type="entry name" value="METHYLMALONYL-COA EPIMERASE, MITOCHONDRIAL"/>
    <property type="match status" value="1"/>
</dbReference>
<protein>
    <submittedName>
        <fullName evidence="4">Glyoxalase/bleomycin resistance protein/dioxygenase</fullName>
    </submittedName>
</protein>
<dbReference type="InterPro" id="IPR029068">
    <property type="entry name" value="Glyas_Bleomycin-R_OHBP_Dase"/>
</dbReference>
<dbReference type="GO" id="GO:0004493">
    <property type="term" value="F:methylmalonyl-CoA epimerase activity"/>
    <property type="evidence" value="ECO:0007669"/>
    <property type="project" value="TreeGrafter"/>
</dbReference>
<gene>
    <name evidence="4" type="ordered locus">Tlet_0178</name>
</gene>
<dbReference type="Pfam" id="PF13669">
    <property type="entry name" value="Glyoxalase_4"/>
    <property type="match status" value="1"/>
</dbReference>
<dbReference type="STRING" id="416591.Tlet_0178"/>
<dbReference type="CDD" id="cd07249">
    <property type="entry name" value="MMCE"/>
    <property type="match status" value="1"/>
</dbReference>
<dbReference type="eggNOG" id="COG0346">
    <property type="taxonomic scope" value="Bacteria"/>
</dbReference>
<evidence type="ECO:0000313" key="4">
    <source>
        <dbReference type="EMBL" id="ABV32748.1"/>
    </source>
</evidence>
<comment type="similarity">
    <text evidence="1">Belongs to the methylmalonyl-CoA epimerase family.</text>
</comment>
<dbReference type="AlphaFoldDB" id="A8F3L4"/>
<dbReference type="RefSeq" id="WP_012002229.1">
    <property type="nucleotide sequence ID" value="NC_009828.1"/>
</dbReference>
<proteinExistence type="inferred from homology"/>
<dbReference type="InterPro" id="IPR017515">
    <property type="entry name" value="MeMalonyl-CoA_epimerase"/>
</dbReference>
<keyword evidence="4" id="KW-0223">Dioxygenase</keyword>
<dbReference type="KEGG" id="tle:Tlet_0178"/>
<evidence type="ECO:0000256" key="1">
    <source>
        <dbReference type="ARBA" id="ARBA00009308"/>
    </source>
</evidence>
<sequence length="135" mass="14915">MITKKIDHVGIAVRDASKRLSVYRDFFNLQNIHVEEIAERGIRVYMIQVGESKIELLEPMNENSEISKFLDSKGEGIHHIAFNVLGIDQAAELAKSNGLQPLSDKPKAGAEGTKVLFLHPKTTGGVLIELVEGNH</sequence>
<keyword evidence="2" id="KW-0479">Metal-binding</keyword>
<dbReference type="GO" id="GO:0046872">
    <property type="term" value="F:metal ion binding"/>
    <property type="evidence" value="ECO:0007669"/>
    <property type="project" value="UniProtKB-KW"/>
</dbReference>
<dbReference type="GO" id="GO:0046491">
    <property type="term" value="P:L-methylmalonyl-CoA metabolic process"/>
    <property type="evidence" value="ECO:0007669"/>
    <property type="project" value="TreeGrafter"/>
</dbReference>
<dbReference type="GO" id="GO:0051213">
    <property type="term" value="F:dioxygenase activity"/>
    <property type="evidence" value="ECO:0007669"/>
    <property type="project" value="UniProtKB-KW"/>
</dbReference>
<evidence type="ECO:0000313" key="5">
    <source>
        <dbReference type="Proteomes" id="UP000002016"/>
    </source>
</evidence>
<name>A8F3L4_PSELT</name>
<dbReference type="HOGENOM" id="CLU_046006_5_2_0"/>
<dbReference type="PROSITE" id="PS51819">
    <property type="entry name" value="VOC"/>
    <property type="match status" value="1"/>
</dbReference>
<dbReference type="PANTHER" id="PTHR43048">
    <property type="entry name" value="METHYLMALONYL-COA EPIMERASE"/>
    <property type="match status" value="1"/>
</dbReference>
<accession>A8F3L4</accession>
<dbReference type="Gene3D" id="3.10.180.10">
    <property type="entry name" value="2,3-Dihydroxybiphenyl 1,2-Dioxygenase, domain 1"/>
    <property type="match status" value="1"/>
</dbReference>
<dbReference type="OrthoDB" id="9788468at2"/>
<dbReference type="InterPro" id="IPR051785">
    <property type="entry name" value="MMCE/EMCE_epimerase"/>
</dbReference>
<organism evidence="4 5">
    <name type="scientific">Pseudothermotoga lettingae (strain ATCC BAA-301 / DSM 14385 / NBRC 107922 / TMO)</name>
    <name type="common">Thermotoga lettingae</name>
    <dbReference type="NCBI Taxonomy" id="416591"/>
    <lineage>
        <taxon>Bacteria</taxon>
        <taxon>Thermotogati</taxon>
        <taxon>Thermotogota</taxon>
        <taxon>Thermotogae</taxon>
        <taxon>Thermotogales</taxon>
        <taxon>Thermotogaceae</taxon>
        <taxon>Pseudothermotoga</taxon>
    </lineage>
</organism>
<feature type="domain" description="VOC" evidence="3">
    <location>
        <begin position="5"/>
        <end position="133"/>
    </location>
</feature>
<evidence type="ECO:0000259" key="3">
    <source>
        <dbReference type="PROSITE" id="PS51819"/>
    </source>
</evidence>
<evidence type="ECO:0000256" key="2">
    <source>
        <dbReference type="ARBA" id="ARBA00022723"/>
    </source>
</evidence>
<keyword evidence="4" id="KW-0560">Oxidoreductase</keyword>
<reference evidence="4 5" key="2">
    <citation type="journal article" date="2009" name="Proc. Natl. Acad. Sci. U.S.A.">
        <title>On the chimeric nature, thermophilic origin, and phylogenetic placement of the Thermotogales.</title>
        <authorList>
            <person name="Zhaxybayeva O."/>
            <person name="Swithers K.S."/>
            <person name="Lapierre P."/>
            <person name="Fournier G.P."/>
            <person name="Bickhart D.M."/>
            <person name="DeBoy R.T."/>
            <person name="Nelson K.E."/>
            <person name="Nesbo C.L."/>
            <person name="Doolittle W.F."/>
            <person name="Gogarten J.P."/>
            <person name="Noll K.M."/>
        </authorList>
    </citation>
    <scope>NUCLEOTIDE SEQUENCE [LARGE SCALE GENOMIC DNA]</scope>
    <source>
        <strain evidence="5">ATCC BAA-301 / DSM 14385 / NBRC 107922 / TMO</strain>
    </source>
</reference>
<keyword evidence="5" id="KW-1185">Reference proteome</keyword>
<dbReference type="SUPFAM" id="SSF54593">
    <property type="entry name" value="Glyoxalase/Bleomycin resistance protein/Dihydroxybiphenyl dioxygenase"/>
    <property type="match status" value="1"/>
</dbReference>
<reference evidence="4 5" key="1">
    <citation type="submission" date="2007-08" db="EMBL/GenBank/DDBJ databases">
        <title>Complete sequence of Thermotoga lettingae TMO.</title>
        <authorList>
            <consortium name="US DOE Joint Genome Institute"/>
            <person name="Copeland A."/>
            <person name="Lucas S."/>
            <person name="Lapidus A."/>
            <person name="Barry K."/>
            <person name="Glavina del Rio T."/>
            <person name="Dalin E."/>
            <person name="Tice H."/>
            <person name="Pitluck S."/>
            <person name="Foster B."/>
            <person name="Bruce D."/>
            <person name="Schmutz J."/>
            <person name="Larimer F."/>
            <person name="Land M."/>
            <person name="Hauser L."/>
            <person name="Kyrpides N."/>
            <person name="Mikhailova N."/>
            <person name="Nelson K."/>
            <person name="Gogarten J.P."/>
            <person name="Noll K."/>
            <person name="Richardson P."/>
        </authorList>
    </citation>
    <scope>NUCLEOTIDE SEQUENCE [LARGE SCALE GENOMIC DNA]</scope>
    <source>
        <strain evidence="5">ATCC BAA-301 / DSM 14385 / NBRC 107922 / TMO</strain>
    </source>
</reference>